<dbReference type="Pfam" id="PF06280">
    <property type="entry name" value="fn3_5"/>
    <property type="match status" value="1"/>
</dbReference>
<dbReference type="PROSITE" id="PS51892">
    <property type="entry name" value="SUBTILASE"/>
    <property type="match status" value="1"/>
</dbReference>
<dbReference type="Gene3D" id="2.60.40.1710">
    <property type="entry name" value="Subtilisin-like superfamily"/>
    <property type="match status" value="1"/>
</dbReference>
<dbReference type="RefSeq" id="WP_202779143.1">
    <property type="nucleotide sequence ID" value="NZ_CP065425.1"/>
</dbReference>
<evidence type="ECO:0000256" key="3">
    <source>
        <dbReference type="ARBA" id="ARBA00022670"/>
    </source>
</evidence>
<evidence type="ECO:0000256" key="9">
    <source>
        <dbReference type="RuleBase" id="RU003355"/>
    </source>
</evidence>
<dbReference type="PROSITE" id="PS00138">
    <property type="entry name" value="SUBTILASE_SER"/>
    <property type="match status" value="1"/>
</dbReference>
<comment type="similarity">
    <text evidence="1 8 9">Belongs to the peptidase S8 family.</text>
</comment>
<dbReference type="InterPro" id="IPR015500">
    <property type="entry name" value="Peptidase_S8_subtilisin-rel"/>
</dbReference>
<evidence type="ECO:0000256" key="4">
    <source>
        <dbReference type="ARBA" id="ARBA00022729"/>
    </source>
</evidence>
<evidence type="ECO:0000256" key="8">
    <source>
        <dbReference type="PROSITE-ProRule" id="PRU01240"/>
    </source>
</evidence>
<gene>
    <name evidence="14" type="ORF">I5776_04360</name>
</gene>
<feature type="signal peptide" evidence="10">
    <location>
        <begin position="1"/>
        <end position="24"/>
    </location>
</feature>
<keyword evidence="2" id="KW-0964">Secreted</keyword>
<keyword evidence="7 8" id="KW-0720">Serine protease</keyword>
<feature type="active site" description="Charge relay system" evidence="8">
    <location>
        <position position="262"/>
    </location>
</feature>
<dbReference type="PANTHER" id="PTHR43399:SF4">
    <property type="entry name" value="CELL WALL-ASSOCIATED PROTEASE"/>
    <property type="match status" value="1"/>
</dbReference>
<reference evidence="14 15" key="1">
    <citation type="submission" date="2020-11" db="EMBL/GenBank/DDBJ databases">
        <title>Taxonomic evaluation of the Bacillus sporothermodurans group of bacteria based on whole genome sequences.</title>
        <authorList>
            <person name="Fiedler G."/>
            <person name="Herbstmann A.-D."/>
            <person name="Doll E."/>
            <person name="Wenning M."/>
            <person name="Brinks E."/>
            <person name="Kabisch J."/>
            <person name="Breitenwieser F."/>
            <person name="Lappann M."/>
            <person name="Boehnlein C."/>
            <person name="Franz C."/>
        </authorList>
    </citation>
    <scope>NUCLEOTIDE SEQUENCE [LARGE SCALE GENOMIC DNA]</scope>
    <source>
        <strain evidence="14 15">JCM 19841</strain>
    </source>
</reference>
<dbReference type="InterPro" id="IPR034216">
    <property type="entry name" value="C5a_Peptidase"/>
</dbReference>
<keyword evidence="15" id="KW-1185">Reference proteome</keyword>
<dbReference type="InterPro" id="IPR051048">
    <property type="entry name" value="Peptidase_S8/S53_subtilisin"/>
</dbReference>
<dbReference type="EMBL" id="CP065425">
    <property type="protein sequence ID" value="QQZ10197.1"/>
    <property type="molecule type" value="Genomic_DNA"/>
</dbReference>
<dbReference type="InterPro" id="IPR046450">
    <property type="entry name" value="PA_dom_sf"/>
</dbReference>
<evidence type="ECO:0000256" key="7">
    <source>
        <dbReference type="ARBA" id="ARBA00022825"/>
    </source>
</evidence>
<feature type="active site" description="Charge relay system" evidence="8">
    <location>
        <position position="592"/>
    </location>
</feature>
<name>A0ABX7E5Y7_9BACI</name>
<evidence type="ECO:0000256" key="6">
    <source>
        <dbReference type="ARBA" id="ARBA00022801"/>
    </source>
</evidence>
<feature type="chain" id="PRO_5046601854" evidence="10">
    <location>
        <begin position="25"/>
        <end position="1453"/>
    </location>
</feature>
<evidence type="ECO:0000313" key="14">
    <source>
        <dbReference type="EMBL" id="QQZ10197.1"/>
    </source>
</evidence>
<evidence type="ECO:0000313" key="15">
    <source>
        <dbReference type="Proteomes" id="UP000595691"/>
    </source>
</evidence>
<evidence type="ECO:0000256" key="10">
    <source>
        <dbReference type="SAM" id="SignalP"/>
    </source>
</evidence>
<keyword evidence="3 8" id="KW-0645">Protease</keyword>
<accession>A0ABX7E5Y7</accession>
<evidence type="ECO:0000256" key="2">
    <source>
        <dbReference type="ARBA" id="ARBA00022525"/>
    </source>
</evidence>
<dbReference type="PROSITE" id="PS00136">
    <property type="entry name" value="SUBTILASE_ASP"/>
    <property type="match status" value="1"/>
</dbReference>
<dbReference type="SUPFAM" id="SSF52743">
    <property type="entry name" value="Subtilisin-like"/>
    <property type="match status" value="1"/>
</dbReference>
<dbReference type="Gene3D" id="2.60.40.4070">
    <property type="match status" value="1"/>
</dbReference>
<organism evidence="14 15">
    <name type="scientific">Heyndrickxia vini</name>
    <dbReference type="NCBI Taxonomy" id="1476025"/>
    <lineage>
        <taxon>Bacteria</taxon>
        <taxon>Bacillati</taxon>
        <taxon>Bacillota</taxon>
        <taxon>Bacilli</taxon>
        <taxon>Bacillales</taxon>
        <taxon>Bacillaceae</taxon>
        <taxon>Heyndrickxia</taxon>
    </lineage>
</organism>
<dbReference type="Gene3D" id="3.40.50.200">
    <property type="entry name" value="Peptidase S8/S53 domain"/>
    <property type="match status" value="1"/>
</dbReference>
<dbReference type="InterPro" id="IPR003137">
    <property type="entry name" value="PA_domain"/>
</dbReference>
<evidence type="ECO:0000256" key="5">
    <source>
        <dbReference type="ARBA" id="ARBA00022737"/>
    </source>
</evidence>
<evidence type="ECO:0000259" key="13">
    <source>
        <dbReference type="Pfam" id="PF06280"/>
    </source>
</evidence>
<dbReference type="CDD" id="cd07475">
    <property type="entry name" value="Peptidases_S8_C5a_Peptidase"/>
    <property type="match status" value="1"/>
</dbReference>
<feature type="active site" description="Charge relay system" evidence="8">
    <location>
        <position position="196"/>
    </location>
</feature>
<dbReference type="Pfam" id="PF00082">
    <property type="entry name" value="Peptidase_S8"/>
    <property type="match status" value="1"/>
</dbReference>
<feature type="domain" description="C5a peptidase/Subtilisin-like protease SBT2-like Fn3-like" evidence="13">
    <location>
        <begin position="678"/>
        <end position="795"/>
    </location>
</feature>
<evidence type="ECO:0000256" key="1">
    <source>
        <dbReference type="ARBA" id="ARBA00011073"/>
    </source>
</evidence>
<dbReference type="InterPro" id="IPR023828">
    <property type="entry name" value="Peptidase_S8_Ser-AS"/>
</dbReference>
<dbReference type="SUPFAM" id="SSF52025">
    <property type="entry name" value="PA domain"/>
    <property type="match status" value="1"/>
</dbReference>
<sequence length="1453" mass="156963">MKKFRGFKKSAAIGLISILTLSNAAFGSVAFAQDSGSVDKLLEQSKTDRDKVQLTQRYNPHEKVRVVVELEGEPAISVPTKKGIRYKDLPEKTKNQLQSEVKEEQSDFISDVKKENIDFKVQNTFTTVVNGLSGEVEFGQIEELEKIPNVESVSVVNEYERPKEKPDMLSSKDMVEAIQTWNTGYNGEGMVVGIIDTGIDPNHKDMKLSDASKAKLTQTKVGELKSTGNLPGKYYTAKVPYGYNYADKNSEIMDLGPDATMHGMHVAGTVGANGDETKDGIKGVAPEAQLLALKVFGNDPAMPSTFGDTYIKAIDDGIILGADVLNMSLGSTAGFVDSESLEQKAIDRAVNNGVLMSLSAGNSAQMGDGHANPLATNPDIGLVGSPGLSTNSISVASIENTKISIDEMKVKVGDETLTIGYKKQSSPDPLEIFGTTAEKDVVYVGDGSPAQYKGKDVNGKVVFAVRNATNPNYGEIQKQAEAAGAAGVIIRGHVSHGDYVSMALNSPTIPLVSLSISDGNALETKIKAAGGGKVTFTGKTTQVANSAAGTMATTSSWGVTPSLELKPEITAPGGQIYSTFNDNKYGLMSGTSMAAPHVSGGAALVLQRIKELFPDLHGADLVKRTKTILMNTAKIVKDKNNGNIPYSPRLQGAGIMQLHSAVSTPVYVVNKGTQDGKIELKEIKDDIFYLTVTATNFSDKDMTYNVNASVLTDAVSGSQIALKENVISKAKVIVDKPKITLFAGASSDITVKVDLSNAKADLEKLMKNGYFVEGFITLSSDDQNNPLQEISVPYVGFKGDWNKPPVLDAMKYDSGSFYGVSGMVDDLGYYMGADPFTGKYNKNYIAISPNGDGENDGIAPVLSFLRNSKTVEYAITDANGKKIRTLRTDKEQRKNYDVAKGKIYTYKPYYTLWDGYAKNQLVEDGLYYYQVKTQVDLAGKEQQVTKIPVVVDNTNPVVTDISYSKKNGTLAFSADDGNIGSGLQYVDIYINGELLGSLNPNGKKSYQAKVNVGSVEDGGSIEVVAYDYANNHAGVAVSSPGDNTIPYIISDIPEALGVYDTRVVPVSGYVLDSSRVTSLTIKGDKLQGSPVNLNPVYDEKTKRWNFGSQLTFTADGIHNIYFAGEDAVGNKIEFERKIIVDTEGPTLDVKGLPENNFVAAGTENPEITVNVKDNFDDIRLLIDQDEVYTNAFDEPFVQRPLDYDYKYTPDLKEGRNDIVIEAEDLAGHKVKKTITIYKGKEGEQAAPSITSFSVTPDNHVSKEQPAHISAKASESITWDAKVIDPSGKEITLESSVGDTYEADFTPDTLAVNGKYTLKLKSADGNDEYTTTFNVINYPLSIDGVKTINAAGNEATTFKQNTVIRINADLKNSGKTAVNPTVIVQVKDAEGAVVYFAEANNKSINSGTKNRYSFDITLENFEKGSYTAEVFAWDQMDNPIPLVGKSTSKTYNVN</sequence>
<evidence type="ECO:0000259" key="11">
    <source>
        <dbReference type="Pfam" id="PF00082"/>
    </source>
</evidence>
<dbReference type="Proteomes" id="UP000595691">
    <property type="component" value="Chromosome"/>
</dbReference>
<dbReference type="Pfam" id="PF02225">
    <property type="entry name" value="PA"/>
    <property type="match status" value="1"/>
</dbReference>
<dbReference type="InterPro" id="IPR010435">
    <property type="entry name" value="C5a/SBT2-like_Fn3"/>
</dbReference>
<feature type="domain" description="PA" evidence="12">
    <location>
        <begin position="440"/>
        <end position="522"/>
    </location>
</feature>
<dbReference type="InterPro" id="IPR023827">
    <property type="entry name" value="Peptidase_S8_Asp-AS"/>
</dbReference>
<dbReference type="InterPro" id="IPR036852">
    <property type="entry name" value="Peptidase_S8/S53_dom_sf"/>
</dbReference>
<dbReference type="Gene3D" id="3.50.30.30">
    <property type="match status" value="1"/>
</dbReference>
<keyword evidence="4 10" id="KW-0732">Signal</keyword>
<protein>
    <submittedName>
        <fullName evidence="14">S8 family serine peptidase</fullName>
    </submittedName>
</protein>
<dbReference type="PROSITE" id="PS00137">
    <property type="entry name" value="SUBTILASE_HIS"/>
    <property type="match status" value="1"/>
</dbReference>
<dbReference type="PANTHER" id="PTHR43399">
    <property type="entry name" value="SUBTILISIN-RELATED"/>
    <property type="match status" value="1"/>
</dbReference>
<feature type="domain" description="Peptidase S8/S53" evidence="11">
    <location>
        <begin position="187"/>
        <end position="654"/>
    </location>
</feature>
<keyword evidence="5" id="KW-0677">Repeat</keyword>
<evidence type="ECO:0000259" key="12">
    <source>
        <dbReference type="Pfam" id="PF02225"/>
    </source>
</evidence>
<dbReference type="InterPro" id="IPR000209">
    <property type="entry name" value="Peptidase_S8/S53_dom"/>
</dbReference>
<dbReference type="PRINTS" id="PR00723">
    <property type="entry name" value="SUBTILISIN"/>
</dbReference>
<dbReference type="InterPro" id="IPR022398">
    <property type="entry name" value="Peptidase_S8_His-AS"/>
</dbReference>
<keyword evidence="6 8" id="KW-0378">Hydrolase</keyword>
<proteinExistence type="inferred from homology"/>